<evidence type="ECO:0000259" key="1">
    <source>
        <dbReference type="PROSITE" id="PS51707"/>
    </source>
</evidence>
<sequence>MNEAVQGTDEPREVELKLECDGAGLMALMAHPLLGDVAAAEPQRLRTCYYDTPGRALREADLTLRIRTKDGRHVQTVKAGSDQIGLFDRAEWESEVPGDAPDPAAWADTAAEPVLAEAKEALEPLFTTVIARRVHPISFGESRIAVTLDDGRIESASGDALLCEVELELESGRVADLFSLAQALSEAAPLRLAVLSKSARGFAVLDREAPPRPRPTRWTCRPRMMPERYSAPLPARASGTCASTRPPSSTARAIRAPCTRCVLPCGGSARRSRFARRCSRTTRVPWF</sequence>
<dbReference type="SUPFAM" id="SSF55154">
    <property type="entry name" value="CYTH-like phosphatases"/>
    <property type="match status" value="1"/>
</dbReference>
<gene>
    <name evidence="2" type="ORF">ACFQE0_08080</name>
</gene>
<dbReference type="RefSeq" id="WP_378968673.1">
    <property type="nucleotide sequence ID" value="NZ_JBHSWN010000001.1"/>
</dbReference>
<keyword evidence="3" id="KW-1185">Reference proteome</keyword>
<name>A0ABW2BGQ1_9HYPH</name>
<dbReference type="Proteomes" id="UP001596292">
    <property type="component" value="Unassembled WGS sequence"/>
</dbReference>
<accession>A0ABW2BGQ1</accession>
<dbReference type="PANTHER" id="PTHR39569">
    <property type="entry name" value="INORGANIC TRIPHOSPHATASE"/>
    <property type="match status" value="1"/>
</dbReference>
<dbReference type="InterPro" id="IPR033469">
    <property type="entry name" value="CYTH-like_dom_sf"/>
</dbReference>
<reference evidence="3" key="1">
    <citation type="journal article" date="2019" name="Int. J. Syst. Evol. Microbiol.">
        <title>The Global Catalogue of Microorganisms (GCM) 10K type strain sequencing project: providing services to taxonomists for standard genome sequencing and annotation.</title>
        <authorList>
            <consortium name="The Broad Institute Genomics Platform"/>
            <consortium name="The Broad Institute Genome Sequencing Center for Infectious Disease"/>
            <person name="Wu L."/>
            <person name="Ma J."/>
        </authorList>
    </citation>
    <scope>NUCLEOTIDE SEQUENCE [LARGE SCALE GENOMIC DNA]</scope>
    <source>
        <strain evidence="3">CCUG 48316</strain>
    </source>
</reference>
<protein>
    <submittedName>
        <fullName evidence="2">CYTH domain-containing protein</fullName>
    </submittedName>
</protein>
<dbReference type="InterPro" id="IPR039013">
    <property type="entry name" value="YgiF"/>
</dbReference>
<dbReference type="CDD" id="cd07756">
    <property type="entry name" value="CYTH-like_Pase_CHAD"/>
    <property type="match status" value="1"/>
</dbReference>
<comment type="caution">
    <text evidence="2">The sequence shown here is derived from an EMBL/GenBank/DDBJ whole genome shotgun (WGS) entry which is preliminary data.</text>
</comment>
<dbReference type="Gene3D" id="2.40.320.10">
    <property type="entry name" value="Hypothetical Protein Pfu-838710-001"/>
    <property type="match status" value="1"/>
</dbReference>
<organism evidence="2 3">
    <name type="scientific">Methylobacterium komagatae</name>
    <dbReference type="NCBI Taxonomy" id="374425"/>
    <lineage>
        <taxon>Bacteria</taxon>
        <taxon>Pseudomonadati</taxon>
        <taxon>Pseudomonadota</taxon>
        <taxon>Alphaproteobacteria</taxon>
        <taxon>Hyphomicrobiales</taxon>
        <taxon>Methylobacteriaceae</taxon>
        <taxon>Methylobacterium</taxon>
    </lineage>
</organism>
<feature type="domain" description="CYTH" evidence="1">
    <location>
        <begin position="11"/>
        <end position="208"/>
    </location>
</feature>
<dbReference type="PANTHER" id="PTHR39569:SF1">
    <property type="entry name" value="INORGANIC TRIPHOSPHATASE"/>
    <property type="match status" value="1"/>
</dbReference>
<evidence type="ECO:0000313" key="3">
    <source>
        <dbReference type="Proteomes" id="UP001596292"/>
    </source>
</evidence>
<dbReference type="Pfam" id="PF01928">
    <property type="entry name" value="CYTH"/>
    <property type="match status" value="1"/>
</dbReference>
<proteinExistence type="predicted"/>
<dbReference type="PROSITE" id="PS51707">
    <property type="entry name" value="CYTH"/>
    <property type="match status" value="1"/>
</dbReference>
<dbReference type="SMART" id="SM01118">
    <property type="entry name" value="CYTH"/>
    <property type="match status" value="1"/>
</dbReference>
<dbReference type="EMBL" id="JBHSWN010000001">
    <property type="protein sequence ID" value="MFC6789578.1"/>
    <property type="molecule type" value="Genomic_DNA"/>
</dbReference>
<evidence type="ECO:0000313" key="2">
    <source>
        <dbReference type="EMBL" id="MFC6789578.1"/>
    </source>
</evidence>
<dbReference type="InterPro" id="IPR023577">
    <property type="entry name" value="CYTH_domain"/>
</dbReference>